<sequence>MDDDIHRTIRMSAKTYISLYENFLELYAYVAGNEYSTTSKKLH</sequence>
<protein>
    <submittedName>
        <fullName evidence="1">Uncharacterized protein</fullName>
    </submittedName>
</protein>
<dbReference type="EMBL" id="UINC01091320">
    <property type="protein sequence ID" value="SVC43992.1"/>
    <property type="molecule type" value="Genomic_DNA"/>
</dbReference>
<evidence type="ECO:0000313" key="1">
    <source>
        <dbReference type="EMBL" id="SVC43992.1"/>
    </source>
</evidence>
<proteinExistence type="predicted"/>
<gene>
    <name evidence="1" type="ORF">METZ01_LOCUS296846</name>
</gene>
<name>A0A382M9D0_9ZZZZ</name>
<organism evidence="1">
    <name type="scientific">marine metagenome</name>
    <dbReference type="NCBI Taxonomy" id="408172"/>
    <lineage>
        <taxon>unclassified sequences</taxon>
        <taxon>metagenomes</taxon>
        <taxon>ecological metagenomes</taxon>
    </lineage>
</organism>
<dbReference type="AlphaFoldDB" id="A0A382M9D0"/>
<accession>A0A382M9D0</accession>
<reference evidence="1" key="1">
    <citation type="submission" date="2018-05" db="EMBL/GenBank/DDBJ databases">
        <authorList>
            <person name="Lanie J.A."/>
            <person name="Ng W.-L."/>
            <person name="Kazmierczak K.M."/>
            <person name="Andrzejewski T.M."/>
            <person name="Davidsen T.M."/>
            <person name="Wayne K.J."/>
            <person name="Tettelin H."/>
            <person name="Glass J.I."/>
            <person name="Rusch D."/>
            <person name="Podicherti R."/>
            <person name="Tsui H.-C.T."/>
            <person name="Winkler M.E."/>
        </authorList>
    </citation>
    <scope>NUCLEOTIDE SEQUENCE</scope>
</reference>